<dbReference type="EMBL" id="JAHRIP010025514">
    <property type="protein sequence ID" value="MEQ2289900.1"/>
    <property type="molecule type" value="Genomic_DNA"/>
</dbReference>
<keyword evidence="3" id="KW-1185">Reference proteome</keyword>
<evidence type="ECO:0000313" key="2">
    <source>
        <dbReference type="EMBL" id="MEQ2289900.1"/>
    </source>
</evidence>
<accession>A0ABV0Y7Z2</accession>
<evidence type="ECO:0000256" key="1">
    <source>
        <dbReference type="SAM" id="MobiDB-lite"/>
    </source>
</evidence>
<name>A0ABV0Y7Z2_9TELE</name>
<gene>
    <name evidence="2" type="ORF">AMECASPLE_037954</name>
</gene>
<sequence length="128" mass="14403">VTEKEAKLGIHTSHNLKSFTLYMLESLRVLSPGSLVRSHPSVRRSFQSAFPAPYILHIQSHCSSALQLSCRYLESCSDNQFTHSLMVKHCNVTTFSMPSLIHHSRSPTPPLKPKADETPAGWSFTRRP</sequence>
<comment type="caution">
    <text evidence="2">The sequence shown here is derived from an EMBL/GenBank/DDBJ whole genome shotgun (WGS) entry which is preliminary data.</text>
</comment>
<dbReference type="Proteomes" id="UP001469553">
    <property type="component" value="Unassembled WGS sequence"/>
</dbReference>
<organism evidence="2 3">
    <name type="scientific">Ameca splendens</name>
    <dbReference type="NCBI Taxonomy" id="208324"/>
    <lineage>
        <taxon>Eukaryota</taxon>
        <taxon>Metazoa</taxon>
        <taxon>Chordata</taxon>
        <taxon>Craniata</taxon>
        <taxon>Vertebrata</taxon>
        <taxon>Euteleostomi</taxon>
        <taxon>Actinopterygii</taxon>
        <taxon>Neopterygii</taxon>
        <taxon>Teleostei</taxon>
        <taxon>Neoteleostei</taxon>
        <taxon>Acanthomorphata</taxon>
        <taxon>Ovalentaria</taxon>
        <taxon>Atherinomorphae</taxon>
        <taxon>Cyprinodontiformes</taxon>
        <taxon>Goodeidae</taxon>
        <taxon>Ameca</taxon>
    </lineage>
</organism>
<proteinExistence type="predicted"/>
<feature type="non-terminal residue" evidence="2">
    <location>
        <position position="1"/>
    </location>
</feature>
<evidence type="ECO:0000313" key="3">
    <source>
        <dbReference type="Proteomes" id="UP001469553"/>
    </source>
</evidence>
<feature type="region of interest" description="Disordered" evidence="1">
    <location>
        <begin position="102"/>
        <end position="128"/>
    </location>
</feature>
<reference evidence="2 3" key="1">
    <citation type="submission" date="2021-06" db="EMBL/GenBank/DDBJ databases">
        <authorList>
            <person name="Palmer J.M."/>
        </authorList>
    </citation>
    <scope>NUCLEOTIDE SEQUENCE [LARGE SCALE GENOMIC DNA]</scope>
    <source>
        <strain evidence="2 3">AS_MEX2019</strain>
        <tissue evidence="2">Muscle</tissue>
    </source>
</reference>
<protein>
    <submittedName>
        <fullName evidence="2">Uncharacterized protein</fullName>
    </submittedName>
</protein>